<dbReference type="SUPFAM" id="SSF56672">
    <property type="entry name" value="DNA/RNA polymerases"/>
    <property type="match status" value="1"/>
</dbReference>
<organism evidence="2 3">
    <name type="scientific">Sesamum indicum</name>
    <name type="common">Oriental sesame</name>
    <name type="synonym">Sesamum orientale</name>
    <dbReference type="NCBI Taxonomy" id="4182"/>
    <lineage>
        <taxon>Eukaryota</taxon>
        <taxon>Viridiplantae</taxon>
        <taxon>Streptophyta</taxon>
        <taxon>Embryophyta</taxon>
        <taxon>Tracheophyta</taxon>
        <taxon>Spermatophyta</taxon>
        <taxon>Magnoliopsida</taxon>
        <taxon>eudicotyledons</taxon>
        <taxon>Gunneridae</taxon>
        <taxon>Pentapetalae</taxon>
        <taxon>asterids</taxon>
        <taxon>lamiids</taxon>
        <taxon>Lamiales</taxon>
        <taxon>Pedaliaceae</taxon>
        <taxon>Sesamum</taxon>
    </lineage>
</organism>
<dbReference type="InParanoid" id="A0A6I9T5W8"/>
<evidence type="ECO:0000259" key="1">
    <source>
        <dbReference type="PROSITE" id="PS50878"/>
    </source>
</evidence>
<dbReference type="InterPro" id="IPR000477">
    <property type="entry name" value="RT_dom"/>
</dbReference>
<dbReference type="AlphaFoldDB" id="A0A6I9T5W8"/>
<dbReference type="Proteomes" id="UP000504604">
    <property type="component" value="Linkage group LG5"/>
</dbReference>
<sequence length="614" mass="70430">MQLIRPFTAEDVKLAMFDINEDKAPGPDDYSSGFFKAAWSVVGPEITRAVLDFFAIGRLLKQVNSTILAPTPNVLDKMISPCQAAFIHGKSIGNNIMMAQELFTGYKQRRLPPRCALKIDICKAYDTVEWDFLLATLQLYGFPVTFRRWIEECVTTSSFLVGINGKPHGFFVGSRGLRQGDPLSPYMFVFVMEVLHLVYLQMIDQDGRFTFHWKCEASHIFQLGFADDVILFCRADAQSIRVFKEGLDRFGDWLGLRRNGQKSHLILSKSAQDIKEELLMILGFQEGQLPMRLRNVLRVGRGYLFRKRVQIIKSVLTSLSVYWASAFILPKCVIKEIEKRLRRFLWKGTGSSGYAKVAWTENVYLGTMALPWTFTQLLYLDCCRNQRRLGLEQAHTTQGLVKNVGGISYRDGRDFYLWRDPWHHLGPLIERFPRGPNITGLQEHILLHSVIREGQWHWPHSTDMECLEIVHTLPMIYGGSDQIIWRCSGGTPTTQALYKLLDPPGPKLYGVLYVFFGLTESGTPILNATRRWRGKHVINVVYRTLLGACVYHIWRERNLRRFENIERSPTIVASVIIEDVRLRILSTNLSNSVSTSALHRLWRIPWHVEGDAST</sequence>
<name>A0A6I9T5W8_SESIN</name>
<dbReference type="GeneID" id="105162217"/>
<proteinExistence type="predicted"/>
<dbReference type="PANTHER" id="PTHR33116:SF76">
    <property type="entry name" value="DUF4283 DOMAIN-CONTAINING PROTEIN"/>
    <property type="match status" value="1"/>
</dbReference>
<evidence type="ECO:0000313" key="2">
    <source>
        <dbReference type="Proteomes" id="UP000504604"/>
    </source>
</evidence>
<dbReference type="PANTHER" id="PTHR33116">
    <property type="entry name" value="REVERSE TRANSCRIPTASE ZINC-BINDING DOMAIN-CONTAINING PROTEIN-RELATED-RELATED"/>
    <property type="match status" value="1"/>
</dbReference>
<dbReference type="PROSITE" id="PS50878">
    <property type="entry name" value="RT_POL"/>
    <property type="match status" value="1"/>
</dbReference>
<dbReference type="KEGG" id="sind:105162217"/>
<feature type="domain" description="Reverse transcriptase" evidence="1">
    <location>
        <begin position="1"/>
        <end position="286"/>
    </location>
</feature>
<dbReference type="InterPro" id="IPR043502">
    <property type="entry name" value="DNA/RNA_pol_sf"/>
</dbReference>
<reference evidence="3" key="1">
    <citation type="submission" date="2025-08" db="UniProtKB">
        <authorList>
            <consortium name="RefSeq"/>
        </authorList>
    </citation>
    <scope>IDENTIFICATION</scope>
</reference>
<evidence type="ECO:0000313" key="3">
    <source>
        <dbReference type="RefSeq" id="XP_011078512.1"/>
    </source>
</evidence>
<dbReference type="RefSeq" id="XP_011078512.1">
    <property type="nucleotide sequence ID" value="XM_011080210.1"/>
</dbReference>
<accession>A0A6I9T5W8</accession>
<protein>
    <submittedName>
        <fullName evidence="3">Uncharacterized protein LOC105162217</fullName>
    </submittedName>
</protein>
<keyword evidence="2" id="KW-1185">Reference proteome</keyword>
<dbReference type="Pfam" id="PF00078">
    <property type="entry name" value="RVT_1"/>
    <property type="match status" value="1"/>
</dbReference>
<gene>
    <name evidence="3" type="primary">LOC105162217</name>
</gene>
<dbReference type="CDD" id="cd01650">
    <property type="entry name" value="RT_nLTR_like"/>
    <property type="match status" value="1"/>
</dbReference>
<dbReference type="OrthoDB" id="912759at2759"/>